<feature type="domain" description="LIM zinc-binding" evidence="24">
    <location>
        <begin position="47"/>
        <end position="108"/>
    </location>
</feature>
<evidence type="ECO:0000256" key="9">
    <source>
        <dbReference type="ARBA" id="ARBA00022723"/>
    </source>
</evidence>
<dbReference type="Gene3D" id="2.30.42.10">
    <property type="match status" value="1"/>
</dbReference>
<dbReference type="GO" id="GO:0005634">
    <property type="term" value="C:nucleus"/>
    <property type="evidence" value="ECO:0007669"/>
    <property type="project" value="TreeGrafter"/>
</dbReference>
<dbReference type="InterPro" id="IPR050940">
    <property type="entry name" value="Actin_reg-Ser/Thr_kinase"/>
</dbReference>
<keyword evidence="13 20" id="KW-0862">Zinc</keyword>
<reference evidence="26" key="1">
    <citation type="submission" date="2025-08" db="UniProtKB">
        <authorList>
            <consortium name="Ensembl"/>
        </authorList>
    </citation>
    <scope>IDENTIFICATION</scope>
</reference>
<protein>
    <recommendedName>
        <fullName evidence="17">LIM domain kinase 2</fullName>
        <ecNumber evidence="4">2.7.11.1</ecNumber>
    </recommendedName>
</protein>
<dbReference type="GO" id="GO:0004674">
    <property type="term" value="F:protein serine/threonine kinase activity"/>
    <property type="evidence" value="ECO:0007669"/>
    <property type="project" value="UniProtKB-KW"/>
</dbReference>
<dbReference type="SUPFAM" id="SSF50156">
    <property type="entry name" value="PDZ domain-like"/>
    <property type="match status" value="1"/>
</dbReference>
<keyword evidence="8" id="KW-0808">Transferase</keyword>
<dbReference type="FunFam" id="2.10.110.10:FF:000038">
    <property type="entry name" value="LIM domain kinase 2"/>
    <property type="match status" value="1"/>
</dbReference>
<keyword evidence="7" id="KW-0597">Phosphoprotein</keyword>
<dbReference type="Pfam" id="PF00412">
    <property type="entry name" value="LIM"/>
    <property type="match status" value="1"/>
</dbReference>
<feature type="binding site" evidence="21">
    <location>
        <position position="302"/>
    </location>
    <ligand>
        <name>ATP</name>
        <dbReference type="ChEBI" id="CHEBI:30616"/>
    </ligand>
</feature>
<dbReference type="Gene3D" id="3.30.200.20">
    <property type="entry name" value="Phosphorylase Kinase, domain 1"/>
    <property type="match status" value="1"/>
</dbReference>
<dbReference type="CDD" id="cd09465">
    <property type="entry name" value="LIM2_LIMK2"/>
    <property type="match status" value="1"/>
</dbReference>
<evidence type="ECO:0000256" key="6">
    <source>
        <dbReference type="ARBA" id="ARBA00022527"/>
    </source>
</evidence>
<sequence length="584" mass="66389">CSSKYLIRLFHSCSSRCSVCFDLLTNWYFEKEGKLYCHKHYCEKFGELCHGCSLLMTGPAMVAGDYKYHPECFVCLCCRVVIEDRDTYALVERTKLYCGKCYKQVVLTPMLEKRGLADSPTDLLPHTVTLVSMPSATNGKRGFSVSVIRDCTSAMASVQVKDPEVRNAIHVGDRILEINGLPVEDLIHRTSQTLQLLMEYDPVRQRLDRLRLGSSRNQLGVPAASRIRSNSTCKSPVSPSPKDPPILTRDIGRSESLRSPSSRSHRIFRPCDLIHGEILGKGFFGQAIKVTHKATGEVMVMKELIRCDEETQKTFLKEVKVMRSLDHPHVLKFIGVLYKDKRLNLITEFIEGGTLKDFIRDTDSFPWEQRVSFAKSIASGMAYLHSMSIIHRDLNSHNCLVKLDNTVVVADFGLSRLVMEDKVKQPPPDKPNNKKRLFRRIDRKKRYTVVGNPYWMAPEMLNGKRYDEKVDNFSFGIVLCEIIGQVYADPECLPRTLDFGLNVRKFIEKFLPEHCPPAFFALAVACCDLTPDNRPAFQKLEDCFEALALNQELNIPLPAELDDLQQKFLRTYGPSETASENNID</sequence>
<organism evidence="26 27">
    <name type="scientific">Cyprinus carpio</name>
    <name type="common">Common carp</name>
    <dbReference type="NCBI Taxonomy" id="7962"/>
    <lineage>
        <taxon>Eukaryota</taxon>
        <taxon>Metazoa</taxon>
        <taxon>Chordata</taxon>
        <taxon>Craniata</taxon>
        <taxon>Vertebrata</taxon>
        <taxon>Euteleostomi</taxon>
        <taxon>Actinopterygii</taxon>
        <taxon>Neopterygii</taxon>
        <taxon>Teleostei</taxon>
        <taxon>Ostariophysi</taxon>
        <taxon>Cypriniformes</taxon>
        <taxon>Cyprinidae</taxon>
        <taxon>Cyprininae</taxon>
        <taxon>Cyprinus</taxon>
    </lineage>
</organism>
<dbReference type="PROSITE" id="PS00478">
    <property type="entry name" value="LIM_DOMAIN_1"/>
    <property type="match status" value="1"/>
</dbReference>
<dbReference type="GO" id="GO:0005737">
    <property type="term" value="C:cytoplasm"/>
    <property type="evidence" value="ECO:0007669"/>
    <property type="project" value="TreeGrafter"/>
</dbReference>
<evidence type="ECO:0000259" key="24">
    <source>
        <dbReference type="PROSITE" id="PS50023"/>
    </source>
</evidence>
<feature type="domain" description="PDZ" evidence="25">
    <location>
        <begin position="130"/>
        <end position="188"/>
    </location>
</feature>
<evidence type="ECO:0000256" key="22">
    <source>
        <dbReference type="SAM" id="MobiDB-lite"/>
    </source>
</evidence>
<evidence type="ECO:0000313" key="26">
    <source>
        <dbReference type="Ensembl" id="ENSCCRP00015009566.1"/>
    </source>
</evidence>
<keyword evidence="14 21" id="KW-0067">ATP-binding</keyword>
<dbReference type="InterPro" id="IPR000719">
    <property type="entry name" value="Prot_kinase_dom"/>
</dbReference>
<dbReference type="InterPro" id="IPR001245">
    <property type="entry name" value="Ser-Thr/Tyr_kinase_cat_dom"/>
</dbReference>
<dbReference type="PANTHER" id="PTHR46485">
    <property type="entry name" value="LIM DOMAIN KINASE 1"/>
    <property type="match status" value="1"/>
</dbReference>
<dbReference type="GO" id="GO:0005524">
    <property type="term" value="F:ATP binding"/>
    <property type="evidence" value="ECO:0007669"/>
    <property type="project" value="UniProtKB-UniRule"/>
</dbReference>
<dbReference type="AlphaFoldDB" id="A0A8C1SKT3"/>
<evidence type="ECO:0000256" key="18">
    <source>
        <dbReference type="ARBA" id="ARBA00048659"/>
    </source>
</evidence>
<dbReference type="PROSITE" id="PS00107">
    <property type="entry name" value="PROTEIN_KINASE_ATP"/>
    <property type="match status" value="1"/>
</dbReference>
<dbReference type="PROSITE" id="PS50011">
    <property type="entry name" value="PROTEIN_KINASE_DOM"/>
    <property type="match status" value="1"/>
</dbReference>
<dbReference type="PROSITE" id="PS50106">
    <property type="entry name" value="PDZ"/>
    <property type="match status" value="1"/>
</dbReference>
<evidence type="ECO:0000256" key="1">
    <source>
        <dbReference type="ARBA" id="ARBA00004186"/>
    </source>
</evidence>
<evidence type="ECO:0000256" key="15">
    <source>
        <dbReference type="ARBA" id="ARBA00023038"/>
    </source>
</evidence>
<proteinExistence type="inferred from homology"/>
<comment type="catalytic activity">
    <reaction evidence="18">
        <text>L-threonyl-[protein] + ATP = O-phospho-L-threonyl-[protein] + ADP + H(+)</text>
        <dbReference type="Rhea" id="RHEA:46608"/>
        <dbReference type="Rhea" id="RHEA-COMP:11060"/>
        <dbReference type="Rhea" id="RHEA-COMP:11605"/>
        <dbReference type="ChEBI" id="CHEBI:15378"/>
        <dbReference type="ChEBI" id="CHEBI:30013"/>
        <dbReference type="ChEBI" id="CHEBI:30616"/>
        <dbReference type="ChEBI" id="CHEBI:61977"/>
        <dbReference type="ChEBI" id="CHEBI:456216"/>
        <dbReference type="EC" id="2.7.11.1"/>
    </reaction>
    <physiologicalReaction direction="left-to-right" evidence="18">
        <dbReference type="Rhea" id="RHEA:46609"/>
    </physiologicalReaction>
</comment>
<dbReference type="GO" id="GO:0005813">
    <property type="term" value="C:centrosome"/>
    <property type="evidence" value="ECO:0007669"/>
    <property type="project" value="UniProtKB-SubCell"/>
</dbReference>
<evidence type="ECO:0000256" key="12">
    <source>
        <dbReference type="ARBA" id="ARBA00022777"/>
    </source>
</evidence>
<evidence type="ECO:0000256" key="17">
    <source>
        <dbReference type="ARBA" id="ARBA00040666"/>
    </source>
</evidence>
<feature type="domain" description="Protein kinase" evidence="23">
    <location>
        <begin position="273"/>
        <end position="547"/>
    </location>
</feature>
<comment type="catalytic activity">
    <reaction evidence="19">
        <text>L-seryl-[protein] + ATP = O-phospho-L-seryl-[protein] + ADP + H(+)</text>
        <dbReference type="Rhea" id="RHEA:17989"/>
        <dbReference type="Rhea" id="RHEA-COMP:9863"/>
        <dbReference type="Rhea" id="RHEA-COMP:11604"/>
        <dbReference type="ChEBI" id="CHEBI:15378"/>
        <dbReference type="ChEBI" id="CHEBI:29999"/>
        <dbReference type="ChEBI" id="CHEBI:30616"/>
        <dbReference type="ChEBI" id="CHEBI:83421"/>
        <dbReference type="ChEBI" id="CHEBI:456216"/>
        <dbReference type="EC" id="2.7.11.1"/>
    </reaction>
    <physiologicalReaction direction="left-to-right" evidence="19">
        <dbReference type="Rhea" id="RHEA:17990"/>
    </physiologicalReaction>
</comment>
<evidence type="ECO:0000256" key="10">
    <source>
        <dbReference type="ARBA" id="ARBA00022737"/>
    </source>
</evidence>
<dbReference type="FunFam" id="3.30.200.20:FF:000038">
    <property type="entry name" value="LIM domain kinase 2"/>
    <property type="match status" value="1"/>
</dbReference>
<dbReference type="Pfam" id="PF00595">
    <property type="entry name" value="PDZ"/>
    <property type="match status" value="1"/>
</dbReference>
<keyword evidence="11 21" id="KW-0547">Nucleotide-binding</keyword>
<dbReference type="PROSITE" id="PS50023">
    <property type="entry name" value="LIM_DOMAIN_2"/>
    <property type="match status" value="1"/>
</dbReference>
<dbReference type="GO" id="GO:0005819">
    <property type="term" value="C:spindle"/>
    <property type="evidence" value="ECO:0007669"/>
    <property type="project" value="UniProtKB-SubCell"/>
</dbReference>
<dbReference type="Pfam" id="PF07714">
    <property type="entry name" value="PK_Tyr_Ser-Thr"/>
    <property type="match status" value="1"/>
</dbReference>
<keyword evidence="16" id="KW-0206">Cytoskeleton</keyword>
<dbReference type="Gene3D" id="1.10.510.10">
    <property type="entry name" value="Transferase(Phosphotransferase) domain 1"/>
    <property type="match status" value="1"/>
</dbReference>
<evidence type="ECO:0000256" key="3">
    <source>
        <dbReference type="ARBA" id="ARBA00005843"/>
    </source>
</evidence>
<evidence type="ECO:0000256" key="21">
    <source>
        <dbReference type="PROSITE-ProRule" id="PRU10141"/>
    </source>
</evidence>
<comment type="subcellular location">
    <subcellularLocation>
        <location evidence="2">Cytoplasm</location>
        <location evidence="2">Cytoskeleton</location>
        <location evidence="2">Microtubule organizing center</location>
        <location evidence="2">Centrosome</location>
    </subcellularLocation>
    <subcellularLocation>
        <location evidence="1">Cytoplasm</location>
        <location evidence="1">Cytoskeleton</location>
        <location evidence="1">Spindle</location>
    </subcellularLocation>
</comment>
<dbReference type="SUPFAM" id="SSF56112">
    <property type="entry name" value="Protein kinase-like (PK-like)"/>
    <property type="match status" value="1"/>
</dbReference>
<evidence type="ECO:0000256" key="14">
    <source>
        <dbReference type="ARBA" id="ARBA00022840"/>
    </source>
</evidence>
<evidence type="ECO:0000256" key="19">
    <source>
        <dbReference type="ARBA" id="ARBA00048977"/>
    </source>
</evidence>
<dbReference type="GO" id="GO:0046872">
    <property type="term" value="F:metal ion binding"/>
    <property type="evidence" value="ECO:0007669"/>
    <property type="project" value="UniProtKB-KW"/>
</dbReference>
<dbReference type="Proteomes" id="UP000694700">
    <property type="component" value="Unplaced"/>
</dbReference>
<dbReference type="PANTHER" id="PTHR46485:SF1">
    <property type="entry name" value="LIM DOMAIN KINASE 2"/>
    <property type="match status" value="1"/>
</dbReference>
<dbReference type="FunFam" id="1.10.510.10:FF:000197">
    <property type="entry name" value="LIM domain kinase 2 isoform X1"/>
    <property type="match status" value="1"/>
</dbReference>
<evidence type="ECO:0000256" key="16">
    <source>
        <dbReference type="ARBA" id="ARBA00023212"/>
    </source>
</evidence>
<comment type="similarity">
    <text evidence="3">Belongs to the protein kinase superfamily. TKL Ser/Thr protein kinase family.</text>
</comment>
<evidence type="ECO:0000259" key="23">
    <source>
        <dbReference type="PROSITE" id="PS50011"/>
    </source>
</evidence>
<evidence type="ECO:0000256" key="8">
    <source>
        <dbReference type="ARBA" id="ARBA00022679"/>
    </source>
</evidence>
<dbReference type="Ensembl" id="ENSCCRT00015009931.1">
    <property type="protein sequence ID" value="ENSCCRP00015009566.1"/>
    <property type="gene ID" value="ENSCCRG00015001000.1"/>
</dbReference>
<dbReference type="Gene3D" id="2.10.110.10">
    <property type="entry name" value="Cysteine Rich Protein"/>
    <property type="match status" value="1"/>
</dbReference>
<keyword evidence="15 20" id="KW-0440">LIM domain</keyword>
<keyword evidence="10" id="KW-0677">Repeat</keyword>
<dbReference type="InterPro" id="IPR001478">
    <property type="entry name" value="PDZ"/>
</dbReference>
<keyword evidence="5" id="KW-0963">Cytoplasm</keyword>
<dbReference type="InterPro" id="IPR017441">
    <property type="entry name" value="Protein_kinase_ATP_BS"/>
</dbReference>
<evidence type="ECO:0000256" key="5">
    <source>
        <dbReference type="ARBA" id="ARBA00022490"/>
    </source>
</evidence>
<evidence type="ECO:0000256" key="13">
    <source>
        <dbReference type="ARBA" id="ARBA00022833"/>
    </source>
</evidence>
<evidence type="ECO:0000256" key="7">
    <source>
        <dbReference type="ARBA" id="ARBA00022553"/>
    </source>
</evidence>
<dbReference type="SUPFAM" id="SSF57716">
    <property type="entry name" value="Glucocorticoid receptor-like (DNA-binding domain)"/>
    <property type="match status" value="2"/>
</dbReference>
<keyword evidence="6" id="KW-0723">Serine/threonine-protein kinase</keyword>
<dbReference type="InterPro" id="IPR001781">
    <property type="entry name" value="Znf_LIM"/>
</dbReference>
<keyword evidence="12" id="KW-0418">Kinase</keyword>
<keyword evidence="9 20" id="KW-0479">Metal-binding</keyword>
<accession>A0A8C1SKT3</accession>
<evidence type="ECO:0000256" key="2">
    <source>
        <dbReference type="ARBA" id="ARBA00004300"/>
    </source>
</evidence>
<dbReference type="EC" id="2.7.11.1" evidence="4"/>
<dbReference type="InterPro" id="IPR036034">
    <property type="entry name" value="PDZ_sf"/>
</dbReference>
<evidence type="ECO:0000259" key="25">
    <source>
        <dbReference type="PROSITE" id="PS50106"/>
    </source>
</evidence>
<evidence type="ECO:0000256" key="4">
    <source>
        <dbReference type="ARBA" id="ARBA00012513"/>
    </source>
</evidence>
<dbReference type="GO" id="GO:0030036">
    <property type="term" value="P:actin cytoskeleton organization"/>
    <property type="evidence" value="ECO:0007669"/>
    <property type="project" value="TreeGrafter"/>
</dbReference>
<evidence type="ECO:0000256" key="11">
    <source>
        <dbReference type="ARBA" id="ARBA00022741"/>
    </source>
</evidence>
<evidence type="ECO:0000256" key="20">
    <source>
        <dbReference type="PROSITE-ProRule" id="PRU00125"/>
    </source>
</evidence>
<dbReference type="SMART" id="SM00132">
    <property type="entry name" value="LIM"/>
    <property type="match status" value="1"/>
</dbReference>
<evidence type="ECO:0000313" key="27">
    <source>
        <dbReference type="Proteomes" id="UP000694700"/>
    </source>
</evidence>
<dbReference type="InterPro" id="IPR011009">
    <property type="entry name" value="Kinase-like_dom_sf"/>
</dbReference>
<feature type="region of interest" description="Disordered" evidence="22">
    <location>
        <begin position="223"/>
        <end position="263"/>
    </location>
</feature>
<name>A0A8C1SKT3_CYPCA</name>